<dbReference type="InterPro" id="IPR000387">
    <property type="entry name" value="Tyr_Pase_dom"/>
</dbReference>
<dbReference type="InterPro" id="IPR026893">
    <property type="entry name" value="Tyr/Ser_Pase_IphP-type"/>
</dbReference>
<dbReference type="GO" id="GO:0004721">
    <property type="term" value="F:phosphoprotein phosphatase activity"/>
    <property type="evidence" value="ECO:0007669"/>
    <property type="project" value="InterPro"/>
</dbReference>
<proteinExistence type="predicted"/>
<feature type="domain" description="Tyrosine specific protein phosphatases" evidence="1">
    <location>
        <begin position="148"/>
        <end position="221"/>
    </location>
</feature>
<accession>A0A9N8WP92</accession>
<dbReference type="PANTHER" id="PTHR31126">
    <property type="entry name" value="TYROSINE-PROTEIN PHOSPHATASE"/>
    <property type="match status" value="1"/>
</dbReference>
<comment type="caution">
    <text evidence="2">The sequence shown here is derived from an EMBL/GenBank/DDBJ whole genome shotgun (WGS) entry which is preliminary data.</text>
</comment>
<dbReference type="InterPro" id="IPR016130">
    <property type="entry name" value="Tyr_Pase_AS"/>
</dbReference>
<reference evidence="2" key="1">
    <citation type="submission" date="2021-06" db="EMBL/GenBank/DDBJ databases">
        <authorList>
            <person name="Kallberg Y."/>
            <person name="Tangrot J."/>
            <person name="Rosling A."/>
        </authorList>
    </citation>
    <scope>NUCLEOTIDE SEQUENCE</scope>
    <source>
        <strain evidence="2">87-6 pot B 2015</strain>
    </source>
</reference>
<keyword evidence="3" id="KW-1185">Reference proteome</keyword>
<gene>
    <name evidence="2" type="ORF">FMOSSE_LOCUS3488</name>
</gene>
<dbReference type="Proteomes" id="UP000789375">
    <property type="component" value="Unassembled WGS sequence"/>
</dbReference>
<dbReference type="PROSITE" id="PS50056">
    <property type="entry name" value="TYR_PHOSPHATASE_2"/>
    <property type="match status" value="1"/>
</dbReference>
<dbReference type="AlphaFoldDB" id="A0A9N8WP92"/>
<dbReference type="PROSITE" id="PS00383">
    <property type="entry name" value="TYR_PHOSPHATASE_1"/>
    <property type="match status" value="1"/>
</dbReference>
<protein>
    <submittedName>
        <fullName evidence="2">1338_t:CDS:1</fullName>
    </submittedName>
</protein>
<dbReference type="InterPro" id="IPR029021">
    <property type="entry name" value="Prot-tyrosine_phosphatase-like"/>
</dbReference>
<organism evidence="2 3">
    <name type="scientific">Funneliformis mosseae</name>
    <name type="common">Endomycorrhizal fungus</name>
    <name type="synonym">Glomus mosseae</name>
    <dbReference type="NCBI Taxonomy" id="27381"/>
    <lineage>
        <taxon>Eukaryota</taxon>
        <taxon>Fungi</taxon>
        <taxon>Fungi incertae sedis</taxon>
        <taxon>Mucoromycota</taxon>
        <taxon>Glomeromycotina</taxon>
        <taxon>Glomeromycetes</taxon>
        <taxon>Glomerales</taxon>
        <taxon>Glomeraceae</taxon>
        <taxon>Funneliformis</taxon>
    </lineage>
</organism>
<evidence type="ECO:0000313" key="2">
    <source>
        <dbReference type="EMBL" id="CAG8490161.1"/>
    </source>
</evidence>
<dbReference type="Gene3D" id="3.90.190.10">
    <property type="entry name" value="Protein tyrosine phosphatase superfamily"/>
    <property type="match status" value="1"/>
</dbReference>
<evidence type="ECO:0000313" key="3">
    <source>
        <dbReference type="Proteomes" id="UP000789375"/>
    </source>
</evidence>
<dbReference type="Pfam" id="PF13350">
    <property type="entry name" value="Y_phosphatase3"/>
    <property type="match status" value="1"/>
</dbReference>
<dbReference type="SUPFAM" id="SSF52799">
    <property type="entry name" value="(Phosphotyrosine protein) phosphatases II"/>
    <property type="match status" value="1"/>
</dbReference>
<sequence>MNLTIVNFRDVGGSLAESNQDNKSVIKKGVLFRSGEPDDASDKDIEQFLKLDIQTIIDLRSSSYEKLKPEILEIKYPRSSYPFNDDERHRKTVNISFAGRNLYKYLIAAAPWSIKLKIIGYFLICRKLNAARSMAQYMAPRGLVGMYRDFVECCHDQICQILDIMSDKRNLPLLIHCRHGKDRTGVSIAIALALCGVDDETIVKEYSLSQKGIKSLYSEIVKDFERVGLPEEFAEVSPAAMRNLLKHIKRKYGNISSYLTTIGFPVEKQNLVKRNLMVKSE</sequence>
<dbReference type="PANTHER" id="PTHR31126:SF1">
    <property type="entry name" value="TYROSINE SPECIFIC PROTEIN PHOSPHATASES DOMAIN-CONTAINING PROTEIN"/>
    <property type="match status" value="1"/>
</dbReference>
<evidence type="ECO:0000259" key="1">
    <source>
        <dbReference type="PROSITE" id="PS50056"/>
    </source>
</evidence>
<dbReference type="EMBL" id="CAJVPP010000526">
    <property type="protein sequence ID" value="CAG8490161.1"/>
    <property type="molecule type" value="Genomic_DNA"/>
</dbReference>
<name>A0A9N8WP92_FUNMO</name>